<evidence type="ECO:0000259" key="1">
    <source>
        <dbReference type="Pfam" id="PF13173"/>
    </source>
</evidence>
<dbReference type="PANTHER" id="PTHR33295">
    <property type="entry name" value="ATPASE"/>
    <property type="match status" value="1"/>
</dbReference>
<dbReference type="AlphaFoldDB" id="A0A3R8M255"/>
<dbReference type="Pfam" id="PF13635">
    <property type="entry name" value="DUF4143"/>
    <property type="match status" value="1"/>
</dbReference>
<dbReference type="Gene3D" id="3.40.50.300">
    <property type="entry name" value="P-loop containing nucleotide triphosphate hydrolases"/>
    <property type="match status" value="1"/>
</dbReference>
<dbReference type="GO" id="GO:0005524">
    <property type="term" value="F:ATP binding"/>
    <property type="evidence" value="ECO:0007669"/>
    <property type="project" value="UniProtKB-KW"/>
</dbReference>
<accession>A0A3R8M255</accession>
<evidence type="ECO:0000313" key="3">
    <source>
        <dbReference type="EMBL" id="RRK34363.1"/>
    </source>
</evidence>
<dbReference type="InterPro" id="IPR041682">
    <property type="entry name" value="AAA_14"/>
</dbReference>
<comment type="caution">
    <text evidence="3">The sequence shown here is derived from an EMBL/GenBank/DDBJ whole genome shotgun (WGS) entry which is preliminary data.</text>
</comment>
<dbReference type="InterPro" id="IPR027417">
    <property type="entry name" value="P-loop_NTPase"/>
</dbReference>
<keyword evidence="3" id="KW-0067">ATP-binding</keyword>
<dbReference type="RefSeq" id="WP_125129502.1">
    <property type="nucleotide sequence ID" value="NZ_RHJS01000002.1"/>
</dbReference>
<keyword evidence="3" id="KW-0547">Nucleotide-binding</keyword>
<dbReference type="PANTHER" id="PTHR33295:SF7">
    <property type="entry name" value="ATPASE"/>
    <property type="match status" value="1"/>
</dbReference>
<reference evidence="3" key="1">
    <citation type="submission" date="2018-10" db="EMBL/GenBank/DDBJ databases">
        <title>Schaedlerella arabinophila gen. nov. sp. nov., isolated from the mouse intestinal tract and comparative analysis with the genome of the closely related altered Schaedler flora strain ASF502.</title>
        <authorList>
            <person name="Miyake S."/>
            <person name="Soh M."/>
            <person name="Seedorf H."/>
        </authorList>
    </citation>
    <scope>NUCLEOTIDE SEQUENCE [LARGE SCALE GENOMIC DNA]</scope>
    <source>
        <strain evidence="3">DSM 106076</strain>
    </source>
</reference>
<dbReference type="Pfam" id="PF13173">
    <property type="entry name" value="AAA_14"/>
    <property type="match status" value="1"/>
</dbReference>
<proteinExistence type="predicted"/>
<feature type="domain" description="DUF4143" evidence="2">
    <location>
        <begin position="220"/>
        <end position="383"/>
    </location>
</feature>
<dbReference type="SUPFAM" id="SSF52540">
    <property type="entry name" value="P-loop containing nucleoside triphosphate hydrolases"/>
    <property type="match status" value="1"/>
</dbReference>
<name>A0A3R8M255_9FIRM</name>
<protein>
    <submittedName>
        <fullName evidence="3">ATP-binding protein</fullName>
    </submittedName>
</protein>
<dbReference type="Proteomes" id="UP000274920">
    <property type="component" value="Unassembled WGS sequence"/>
</dbReference>
<feature type="domain" description="AAA" evidence="1">
    <location>
        <begin position="17"/>
        <end position="152"/>
    </location>
</feature>
<gene>
    <name evidence="3" type="ORF">EBB54_25790</name>
</gene>
<organism evidence="3 4">
    <name type="scientific">Schaedlerella arabinosiphila</name>
    <dbReference type="NCBI Taxonomy" id="2044587"/>
    <lineage>
        <taxon>Bacteria</taxon>
        <taxon>Bacillati</taxon>
        <taxon>Bacillota</taxon>
        <taxon>Clostridia</taxon>
        <taxon>Lachnospirales</taxon>
        <taxon>Lachnospiraceae</taxon>
        <taxon>Schaedlerella</taxon>
    </lineage>
</organism>
<evidence type="ECO:0000259" key="2">
    <source>
        <dbReference type="Pfam" id="PF13635"/>
    </source>
</evidence>
<sequence length="431" mass="50084">MYRRLLERLKRWKEDENRKPMIIRGARQVGKTWLMKEFGRTCYESCAYISMDENEIMENVFRDAFDIGRIISALEISVGFKIIPGKTLLIFDEVQEIPRALKALKYFYEEAPEYHVVAAGSLLGVALHEGTSFPVGKVDFCDLYPLDYQEFLCACGEEKLAELLNSKDYGFITNFKNKYIDYLKFYYYVGGMPEAVVTYLNSKDLKRVRSVQNRLLSAYENDFSKHAPSEIVTRIRMLWNSVPTQLAKENKKFLYGLIREGARAREYEVAITWLIDCGLIHKIHRVKKPDYPLRAYQDFQAFKLFILDVGLLGAMARLNAKLILEGNRLFEEFKGALTEQYVLQQLVTDEENDIFYWTSDTAKAEIDFLIQNEEGIVPIEVKAEENLQAKSLKSFYNKYHPGLAVRTSMSDYREQDWMVNIPLYLIGSGLQ</sequence>
<keyword evidence="4" id="KW-1185">Reference proteome</keyword>
<dbReference type="InterPro" id="IPR025420">
    <property type="entry name" value="DUF4143"/>
</dbReference>
<evidence type="ECO:0000313" key="4">
    <source>
        <dbReference type="Proteomes" id="UP000274920"/>
    </source>
</evidence>
<dbReference type="EMBL" id="RHJS01000002">
    <property type="protein sequence ID" value="RRK34363.1"/>
    <property type="molecule type" value="Genomic_DNA"/>
</dbReference>